<dbReference type="RefSeq" id="WP_193719657.1">
    <property type="nucleotide sequence ID" value="NZ_JACSPN010000009.1"/>
</dbReference>
<sequence length="255" mass="27489">MSKRTRLGGVVVLIALVLVGAAAGNRWTYHRPGWLSSGPDTSTPPPPPPVDEHPPEVELLREGLDDRAAGLTIGQYMTALALVVAVALVVITIVYLRRRRLEPPEISTPRHHVTAGDALAIPALDVQLPALRRGVKHARHLLDTAGTPRDAVTAAWIALEDAAADTGHRRHPAQTPTEFTTTVLDATPADPDAVTTLLGLYQRARFTTHDLTPHDVETARHCLERLAIAFTPPDDDPLPDDVHTSTPQDTRGTTA</sequence>
<reference evidence="4 5" key="1">
    <citation type="submission" date="2020-08" db="EMBL/GenBank/DDBJ databases">
        <title>A Genomic Blueprint of the Chicken Gut Microbiome.</title>
        <authorList>
            <person name="Gilroy R."/>
            <person name="Ravi A."/>
            <person name="Getino M."/>
            <person name="Pursley I."/>
            <person name="Horton D.L."/>
            <person name="Alikhan N.-F."/>
            <person name="Baker D."/>
            <person name="Gharbi K."/>
            <person name="Hall N."/>
            <person name="Watson M."/>
            <person name="Adriaenssens E.M."/>
            <person name="Foster-Nyarko E."/>
            <person name="Jarju S."/>
            <person name="Secka A."/>
            <person name="Antonio M."/>
            <person name="Oren A."/>
            <person name="Chaudhuri R."/>
            <person name="La Ragione R.M."/>
            <person name="Hildebrand F."/>
            <person name="Pallen M.J."/>
        </authorList>
    </citation>
    <scope>NUCLEOTIDE SEQUENCE [LARGE SCALE GENOMIC DNA]</scope>
    <source>
        <strain evidence="4 5">Sa1BUA8</strain>
    </source>
</reference>
<evidence type="ECO:0000256" key="1">
    <source>
        <dbReference type="SAM" id="MobiDB-lite"/>
    </source>
</evidence>
<dbReference type="AlphaFoldDB" id="A0A9D5UCA1"/>
<feature type="domain" description="Protein-glutamine gamma-glutamyltransferase-like C-terminal" evidence="3">
    <location>
        <begin position="155"/>
        <end position="224"/>
    </location>
</feature>
<comment type="caution">
    <text evidence="4">The sequence shown here is derived from an EMBL/GenBank/DDBJ whole genome shotgun (WGS) entry which is preliminary data.</text>
</comment>
<dbReference type="InterPro" id="IPR025403">
    <property type="entry name" value="TgpA-like_C"/>
</dbReference>
<keyword evidence="2" id="KW-0812">Transmembrane</keyword>
<gene>
    <name evidence="4" type="ORF">H9623_08645</name>
</gene>
<organism evidence="4 5">
    <name type="scientific">Oerskovia douganii</name>
    <dbReference type="NCBI Taxonomy" id="2762210"/>
    <lineage>
        <taxon>Bacteria</taxon>
        <taxon>Bacillati</taxon>
        <taxon>Actinomycetota</taxon>
        <taxon>Actinomycetes</taxon>
        <taxon>Micrococcales</taxon>
        <taxon>Cellulomonadaceae</taxon>
        <taxon>Oerskovia</taxon>
    </lineage>
</organism>
<dbReference type="EMBL" id="JACSPN010000009">
    <property type="protein sequence ID" value="MBE7700371.1"/>
    <property type="molecule type" value="Genomic_DNA"/>
</dbReference>
<protein>
    <submittedName>
        <fullName evidence="4">DUF4129 domain-containing protein</fullName>
    </submittedName>
</protein>
<dbReference type="Pfam" id="PF13559">
    <property type="entry name" value="DUF4129"/>
    <property type="match status" value="1"/>
</dbReference>
<dbReference type="Proteomes" id="UP000822993">
    <property type="component" value="Unassembled WGS sequence"/>
</dbReference>
<keyword evidence="2" id="KW-0472">Membrane</keyword>
<feature type="region of interest" description="Disordered" evidence="1">
    <location>
        <begin position="34"/>
        <end position="54"/>
    </location>
</feature>
<keyword evidence="5" id="KW-1185">Reference proteome</keyword>
<feature type="transmembrane region" description="Helical" evidence="2">
    <location>
        <begin position="73"/>
        <end position="96"/>
    </location>
</feature>
<evidence type="ECO:0000259" key="3">
    <source>
        <dbReference type="Pfam" id="PF13559"/>
    </source>
</evidence>
<evidence type="ECO:0000313" key="4">
    <source>
        <dbReference type="EMBL" id="MBE7700371.1"/>
    </source>
</evidence>
<evidence type="ECO:0000313" key="5">
    <source>
        <dbReference type="Proteomes" id="UP000822993"/>
    </source>
</evidence>
<proteinExistence type="predicted"/>
<feature type="compositionally biased region" description="Polar residues" evidence="1">
    <location>
        <begin position="244"/>
        <end position="255"/>
    </location>
</feature>
<evidence type="ECO:0000256" key="2">
    <source>
        <dbReference type="SAM" id="Phobius"/>
    </source>
</evidence>
<accession>A0A9D5UCA1</accession>
<keyword evidence="2" id="KW-1133">Transmembrane helix</keyword>
<feature type="region of interest" description="Disordered" evidence="1">
    <location>
        <begin position="230"/>
        <end position="255"/>
    </location>
</feature>
<name>A0A9D5UCA1_9CELL</name>